<dbReference type="SMART" id="SM00281">
    <property type="entry name" value="LamB"/>
    <property type="match status" value="1"/>
</dbReference>
<feature type="domain" description="Laminin EGF-like" evidence="13">
    <location>
        <begin position="974"/>
        <end position="1019"/>
    </location>
</feature>
<dbReference type="GO" id="GO:0048731">
    <property type="term" value="P:system development"/>
    <property type="evidence" value="ECO:0007669"/>
    <property type="project" value="UniProtKB-ARBA"/>
</dbReference>
<feature type="domain" description="Laminin EGF-like" evidence="13">
    <location>
        <begin position="814"/>
        <end position="868"/>
    </location>
</feature>
<dbReference type="Pfam" id="PF00052">
    <property type="entry name" value="Laminin_B"/>
    <property type="match status" value="1"/>
</dbReference>
<sequence>MRAQNFWFFFLALPGFVLTREAASTCYDYQLRPKKCLPEFENAAFNREVEASNTCGEDGETRYCAQIGTTQTQFCSVCRPGDHPPSYLTDVDKIGNLTWWQSGTMSDGIQYPNMVNITIHFGKAYDLTYIRLLFVSPRPESLAIYKRVKENGPWIPMQYYSSDCRRMYGLEDRRSITTGEAESTPLCTSEYSGISPLTGGNIAFSTAEGRQHAFINFDRKPALHDFVTATDIRITLNRMNTFGDENYGAENVLSSYYYAISEISVGARCKCNGHANRCEYDYNLYKKVCACQHNTTGDDCEQCMPFHFDQPWKRASDTDTSACQPCNCNGYSQKCFYDQKLYEETGHGGHCLDCTANRDGPHCERCRDNYYLDEDTKECLPCDCNEIGSMNLQCNSNGKCICKFGVDGEKCEKCGQDFYDFSITGCKACNCSQLGSLNTETSCDKDDGRCSCKENVEGKECQKCKPGYFNLDEFNEFGCTPCFCYGHSTSCDSAIGYSRVWLESMFARNNEKWSAVDDTSASQPLHYNPRSQDISVVSKGRESVYFLAPKKYLGDQRASYNQDLQFKLWVGEKGAAPSVSDIILESNGRQISQTIFGQGNTSPSTTPTFYKFRLHEHGDHGWQPKLSSIEFISILSNLTAIKIRGTYTTKGSGYLDQLKLGSAARQAAGQAALWIERCSCPTGFIGQFCESCSAGYKHEPPNGGPFAQCVPCTCNGHAETCDPDTGRCICENNTAGDNCERCAQGFYGNALAGTPNDCKPCPCINNGPCSLLPDSSVVCSDCPDGYAGAHCDICGEGYFGVATGNNTRPDCQPCDCNMNIDPNAINNCDKETGECLKCIYNTRGFHCDQCLEGFYGDALSPEKGDCKPCLCYEKGTEGGANGAYHCNQVSGQCQCKPNVIGTNCDQCKPGYYDLESGEGCKPCNCNITGSVGTTCDLHSGQCICAAGVMGLQCDKCETYHYGFFDEDIDGCSTCDCDPIGSLDLQCNETGHCPCLENFEGEKCDRCKENKHDKKKNCIDCPHCYNLVQDEVNKHRENLAKLKDVMENLRNTPLYHDVQFDEQIVLVTQMVDNLWKNAKSAAGDDNELEAKIEELRKKFNTMKETTMKIVDDLKDTEFLVDEADNNATSIKQASEKSIIDVKNAMEHLTVDGLLALNLARNKSKESGQKNQLMTDIAHRARTIVTEQLNEVKETEMIAKNAFDTCEEAIGLLNQAKDKQTNATRELEQLSTDIEQARMEMDRVTKLANNTLDTVSKAYQEALNFAVEINNLVEPQVDVGAIRSETDMQLKRLEDLQISIQKAEEQYKEETSGIEDELVDSQKNLERAMALQKEADLLMARADAAKKKAEEAVALGDNTLKEAQEVLASMKDFDKKSQISKEKANKELERIPEIETLLFEATSTTINAQEALQGALVNAKNSATMAKKVEEEMSDKVSNDLKTLKESVNKGTEDAEKMVGIVKAVDQRVGQLEEKIEKMKSANDENIKFTEMAVDKVGKAKNNTDEAERQVVEALKKLELIEKELSDLTDIDEDTLNQLEIRFKQVQDDFDNSIINEKLLTLTKDKAKQQALLKQHEESYNKLEAEVDNIRRIALAIPDSCFNKETNLEP</sequence>
<feature type="signal peptide" evidence="12">
    <location>
        <begin position="1"/>
        <end position="19"/>
    </location>
</feature>
<feature type="disulfide bond" evidence="10">
    <location>
        <begin position="730"/>
        <end position="739"/>
    </location>
</feature>
<evidence type="ECO:0000256" key="7">
    <source>
        <dbReference type="ARBA" id="ARBA00023157"/>
    </source>
</evidence>
<dbReference type="Gene3D" id="2.170.300.10">
    <property type="entry name" value="Tie2 ligand-binding domain superfamily"/>
    <property type="match status" value="1"/>
</dbReference>
<keyword evidence="2" id="KW-0964">Secreted</keyword>
<dbReference type="RefSeq" id="XP_014242081.1">
    <property type="nucleotide sequence ID" value="XM_014386595.2"/>
</dbReference>
<feature type="coiled-coil region" evidence="11">
    <location>
        <begin position="1284"/>
        <end position="1346"/>
    </location>
</feature>
<feature type="disulfide bond" evidence="10">
    <location>
        <begin position="944"/>
        <end position="953"/>
    </location>
</feature>
<evidence type="ECO:0000259" key="15">
    <source>
        <dbReference type="PROSITE" id="PS51117"/>
    </source>
</evidence>
<feature type="domain" description="Laminin EGF-like" evidence="13">
    <location>
        <begin position="269"/>
        <end position="325"/>
    </location>
</feature>
<dbReference type="InterPro" id="IPR000742">
    <property type="entry name" value="EGF"/>
</dbReference>
<evidence type="ECO:0000256" key="9">
    <source>
        <dbReference type="ARBA" id="ARBA00023292"/>
    </source>
</evidence>
<dbReference type="CTD" id="39118"/>
<feature type="domain" description="Laminin EGF-like" evidence="13">
    <location>
        <begin position="429"/>
        <end position="481"/>
    </location>
</feature>
<dbReference type="PROSITE" id="PS51115">
    <property type="entry name" value="LAMININ_IVA"/>
    <property type="match status" value="1"/>
</dbReference>
<dbReference type="EnsemblMetazoa" id="XM_014386595.2">
    <property type="protein sequence ID" value="XP_014242081.1"/>
    <property type="gene ID" value="LOC106662477"/>
</dbReference>
<dbReference type="OrthoDB" id="430826at2759"/>
<evidence type="ECO:0000256" key="5">
    <source>
        <dbReference type="ARBA" id="ARBA00022737"/>
    </source>
</evidence>
<dbReference type="KEGG" id="clec:106662477"/>
<dbReference type="Pfam" id="PF24973">
    <property type="entry name" value="EGF_LMN_ATRN"/>
    <property type="match status" value="1"/>
</dbReference>
<feature type="disulfide bond" evidence="10">
    <location>
        <begin position="974"/>
        <end position="986"/>
    </location>
</feature>
<comment type="subcellular location">
    <subcellularLocation>
        <location evidence="1">Secreted</location>
        <location evidence="1">Extracellular space</location>
        <location evidence="1">Extracellular matrix</location>
    </subcellularLocation>
</comment>
<dbReference type="PROSITE" id="PS01248">
    <property type="entry name" value="EGF_LAM_1"/>
    <property type="match status" value="4"/>
</dbReference>
<keyword evidence="4 12" id="KW-0732">Signal</keyword>
<dbReference type="SUPFAM" id="SSF57196">
    <property type="entry name" value="EGF/Laminin"/>
    <property type="match status" value="8"/>
</dbReference>
<feature type="disulfide bond" evidence="10">
    <location>
        <begin position="402"/>
        <end position="411"/>
    </location>
</feature>
<feature type="domain" description="Laminin N-terminal" evidence="15">
    <location>
        <begin position="32"/>
        <end position="268"/>
    </location>
</feature>
<evidence type="ECO:0008006" key="18">
    <source>
        <dbReference type="Google" id="ProtNLM"/>
    </source>
</evidence>
<evidence type="ECO:0000256" key="11">
    <source>
        <dbReference type="SAM" id="Coils"/>
    </source>
</evidence>
<dbReference type="PRINTS" id="PR00011">
    <property type="entry name" value="EGFLAMININ"/>
</dbReference>
<dbReference type="Pfam" id="PF00055">
    <property type="entry name" value="Laminin_N"/>
    <property type="match status" value="1"/>
</dbReference>
<keyword evidence="7 10" id="KW-1015">Disulfide bond</keyword>
<dbReference type="PROSITE" id="PS51117">
    <property type="entry name" value="LAMININ_NTER"/>
    <property type="match status" value="1"/>
</dbReference>
<dbReference type="Pfam" id="PF00053">
    <property type="entry name" value="EGF_laminin"/>
    <property type="match status" value="9"/>
</dbReference>
<evidence type="ECO:0000259" key="13">
    <source>
        <dbReference type="PROSITE" id="PS50027"/>
    </source>
</evidence>
<dbReference type="OMA" id="GAQKTCT"/>
<feature type="disulfide bond" evidence="10">
    <location>
        <begin position="994"/>
        <end position="1003"/>
    </location>
</feature>
<dbReference type="Gene3D" id="2.60.120.260">
    <property type="entry name" value="Galactose-binding domain-like"/>
    <property type="match status" value="1"/>
</dbReference>
<feature type="disulfide bond" evidence="10">
    <location>
        <begin position="895"/>
        <end position="904"/>
    </location>
</feature>
<evidence type="ECO:0000313" key="16">
    <source>
        <dbReference type="EnsemblMetazoa" id="XP_014242081.1"/>
    </source>
</evidence>
<dbReference type="FunFam" id="2.10.25.10:FF:000051">
    <property type="entry name" value="Laminin subunit alpha 4"/>
    <property type="match status" value="1"/>
</dbReference>
<dbReference type="InterPro" id="IPR056863">
    <property type="entry name" value="LMN_ATRN_NET-like_EGF"/>
</dbReference>
<reference evidence="16" key="1">
    <citation type="submission" date="2022-01" db="UniProtKB">
        <authorList>
            <consortium name="EnsemblMetazoa"/>
        </authorList>
    </citation>
    <scope>IDENTIFICATION</scope>
</reference>
<feature type="domain" description="Laminin EGF-like" evidence="13">
    <location>
        <begin position="382"/>
        <end position="428"/>
    </location>
</feature>
<feature type="disulfide bond" evidence="10">
    <location>
        <begin position="923"/>
        <end position="935"/>
    </location>
</feature>
<dbReference type="SMART" id="SM00180">
    <property type="entry name" value="EGF_Lam"/>
    <property type="match status" value="10"/>
</dbReference>
<dbReference type="GeneID" id="106662477"/>
<evidence type="ECO:0000256" key="3">
    <source>
        <dbReference type="ARBA" id="ARBA00022530"/>
    </source>
</evidence>
<feature type="domain" description="Laminin EGF-like" evidence="13">
    <location>
        <begin position="712"/>
        <end position="760"/>
    </location>
</feature>
<keyword evidence="9 10" id="KW-0424">Laminin EGF-like domain</keyword>
<feature type="disulfide bond" evidence="10">
    <location>
        <begin position="925"/>
        <end position="942"/>
    </location>
</feature>
<evidence type="ECO:0000256" key="2">
    <source>
        <dbReference type="ARBA" id="ARBA00022525"/>
    </source>
</evidence>
<dbReference type="SMART" id="SM00136">
    <property type="entry name" value="LamNT"/>
    <property type="match status" value="1"/>
</dbReference>
<dbReference type="SMART" id="SM00181">
    <property type="entry name" value="EGF"/>
    <property type="match status" value="4"/>
</dbReference>
<comment type="caution">
    <text evidence="10">Lacks conserved residue(s) required for the propagation of feature annotation.</text>
</comment>
<dbReference type="GO" id="GO:0009888">
    <property type="term" value="P:tissue development"/>
    <property type="evidence" value="ECO:0007669"/>
    <property type="project" value="TreeGrafter"/>
</dbReference>
<feature type="coiled-coil region" evidence="11">
    <location>
        <begin position="1211"/>
        <end position="1245"/>
    </location>
</feature>
<dbReference type="FunFam" id="2.10.25.10:FF:000166">
    <property type="entry name" value="laminin subunit gamma-1"/>
    <property type="match status" value="1"/>
</dbReference>
<feature type="domain" description="Laminin EGF-like" evidence="13">
    <location>
        <begin position="869"/>
        <end position="922"/>
    </location>
</feature>
<dbReference type="Proteomes" id="UP000494040">
    <property type="component" value="Unassembled WGS sequence"/>
</dbReference>
<dbReference type="PANTHER" id="PTHR10574:SF435">
    <property type="entry name" value="LAMININ SUBUNIT GAMMA-1"/>
    <property type="match status" value="1"/>
</dbReference>
<evidence type="ECO:0000256" key="1">
    <source>
        <dbReference type="ARBA" id="ARBA00004498"/>
    </source>
</evidence>
<evidence type="ECO:0000256" key="4">
    <source>
        <dbReference type="ARBA" id="ARBA00022729"/>
    </source>
</evidence>
<dbReference type="FunFam" id="2.10.25.10:FF:000135">
    <property type="entry name" value="Laminin subunit beta 4"/>
    <property type="match status" value="1"/>
</dbReference>
<dbReference type="FunFam" id="2.10.25.10:FF:000094">
    <property type="entry name" value="Laminin subunit alpha-2"/>
    <property type="match status" value="1"/>
</dbReference>
<dbReference type="FunFam" id="2.10.25.10:FF:000105">
    <property type="entry name" value="laminin subunit gamma-1"/>
    <property type="match status" value="1"/>
</dbReference>
<feature type="disulfide bond" evidence="10">
    <location>
        <begin position="838"/>
        <end position="847"/>
    </location>
</feature>
<keyword evidence="3" id="KW-0272">Extracellular matrix</keyword>
<dbReference type="Gene3D" id="2.10.25.10">
    <property type="entry name" value="Laminin"/>
    <property type="match status" value="8"/>
</dbReference>
<feature type="coiled-coil region" evidence="11">
    <location>
        <begin position="1077"/>
        <end position="1104"/>
    </location>
</feature>
<dbReference type="FunFam" id="2.10.25.10:FF:000758">
    <property type="entry name" value="Laminin subunit gamma 1"/>
    <property type="match status" value="1"/>
</dbReference>
<keyword evidence="5" id="KW-0677">Repeat</keyword>
<feature type="disulfide bond" evidence="10">
    <location>
        <begin position="291"/>
        <end position="300"/>
    </location>
</feature>
<organism evidence="16 17">
    <name type="scientific">Cimex lectularius</name>
    <name type="common">Bed bug</name>
    <name type="synonym">Acanthia lectularia</name>
    <dbReference type="NCBI Taxonomy" id="79782"/>
    <lineage>
        <taxon>Eukaryota</taxon>
        <taxon>Metazoa</taxon>
        <taxon>Ecdysozoa</taxon>
        <taxon>Arthropoda</taxon>
        <taxon>Hexapoda</taxon>
        <taxon>Insecta</taxon>
        <taxon>Pterygota</taxon>
        <taxon>Neoptera</taxon>
        <taxon>Paraneoptera</taxon>
        <taxon>Hemiptera</taxon>
        <taxon>Heteroptera</taxon>
        <taxon>Panheteroptera</taxon>
        <taxon>Cimicomorpha</taxon>
        <taxon>Cimicidae</taxon>
        <taxon>Cimex</taxon>
    </lineage>
</organism>
<feature type="domain" description="Laminin EGF-like" evidence="13">
    <location>
        <begin position="923"/>
        <end position="973"/>
    </location>
</feature>
<feature type="coiled-coil region" evidence="11">
    <location>
        <begin position="1460"/>
        <end position="1529"/>
    </location>
</feature>
<evidence type="ECO:0000256" key="10">
    <source>
        <dbReference type="PROSITE-ProRule" id="PRU00460"/>
    </source>
</evidence>
<keyword evidence="6 11" id="KW-0175">Coiled coil</keyword>
<evidence type="ECO:0000259" key="14">
    <source>
        <dbReference type="PROSITE" id="PS51115"/>
    </source>
</evidence>
<feature type="coiled-coil region" evidence="11">
    <location>
        <begin position="1024"/>
        <end position="1051"/>
    </location>
</feature>
<keyword evidence="17" id="KW-1185">Reference proteome</keyword>
<protein>
    <recommendedName>
        <fullName evidence="18">Laminin subunit gamma-1</fullName>
    </recommendedName>
</protein>
<proteinExistence type="predicted"/>
<dbReference type="InterPro" id="IPR008211">
    <property type="entry name" value="Laminin_N"/>
</dbReference>
<dbReference type="InterPro" id="IPR000034">
    <property type="entry name" value="Laminin_IV"/>
</dbReference>
<evidence type="ECO:0000313" key="17">
    <source>
        <dbReference type="Proteomes" id="UP000494040"/>
    </source>
</evidence>
<evidence type="ECO:0000256" key="8">
    <source>
        <dbReference type="ARBA" id="ARBA00023180"/>
    </source>
</evidence>
<dbReference type="PANTHER" id="PTHR10574">
    <property type="entry name" value="NETRIN/LAMININ-RELATED"/>
    <property type="match status" value="1"/>
</dbReference>
<keyword evidence="8" id="KW-0325">Glycoprotein</keyword>
<feature type="coiled-coil region" evidence="11">
    <location>
        <begin position="1564"/>
        <end position="1591"/>
    </location>
</feature>
<evidence type="ECO:0000256" key="6">
    <source>
        <dbReference type="ARBA" id="ARBA00023054"/>
    </source>
</evidence>
<dbReference type="GO" id="GO:0009887">
    <property type="term" value="P:animal organ morphogenesis"/>
    <property type="evidence" value="ECO:0007669"/>
    <property type="project" value="TreeGrafter"/>
</dbReference>
<feature type="domain" description="Laminin IV type A" evidence="14">
    <location>
        <begin position="508"/>
        <end position="677"/>
    </location>
</feature>
<accession>A0A8I6RAH2</accession>
<name>A0A8I6RAH2_CIMLE</name>
<dbReference type="FunFam" id="2.10.25.10:FF:000275">
    <property type="entry name" value="usherin"/>
    <property type="match status" value="1"/>
</dbReference>
<dbReference type="InterPro" id="IPR002049">
    <property type="entry name" value="LE_dom"/>
</dbReference>
<dbReference type="CDD" id="cd00055">
    <property type="entry name" value="EGF_Lam"/>
    <property type="match status" value="9"/>
</dbReference>
<evidence type="ECO:0000256" key="12">
    <source>
        <dbReference type="SAM" id="SignalP"/>
    </source>
</evidence>
<feature type="chain" id="PRO_5035256259" description="Laminin subunit gamma-1" evidence="12">
    <location>
        <begin position="20"/>
        <end position="1608"/>
    </location>
</feature>
<dbReference type="InterPro" id="IPR050440">
    <property type="entry name" value="Laminin/Netrin_ECM"/>
</dbReference>
<feature type="disulfide bond" evidence="10">
    <location>
        <begin position="382"/>
        <end position="394"/>
    </location>
</feature>
<feature type="disulfide bond" evidence="10">
    <location>
        <begin position="452"/>
        <end position="461"/>
    </location>
</feature>
<dbReference type="PROSITE" id="PS50027">
    <property type="entry name" value="EGF_LAM_2"/>
    <property type="match status" value="8"/>
</dbReference>